<protein>
    <submittedName>
        <fullName evidence="3">Nucleotide-binding universal stress UspA family protein</fullName>
    </submittedName>
</protein>
<dbReference type="AlphaFoldDB" id="A0A840NEI0"/>
<name>A0A840NEI0_9PSEU</name>
<dbReference type="RefSeq" id="WP_184479612.1">
    <property type="nucleotide sequence ID" value="NZ_JACHIV010000001.1"/>
</dbReference>
<sequence>MTNRALVVGIDGSDSALHAARWAAAEALARSARLRLICCDTQSALVVPEIPGVVLPQSFFDAVREQGENWLRQAHDTAAAVAPGVPIETEFVPRSAPAAVLIAESRTASLIAVGSRGLGGFTGLLVGSVAISVSAHASCSVAVIRGREQRTGDEPVVVGVDGSSESAVALRYAFETASREQVPLRAVHAWHSLSADEAWARRRVDGGWAIVQDDEERLLAESLAGWCERFPDVAVQRFVPLDKPARALLEHAESAQLVVVGARGRGAFTGLVLGSTSQHLVQRSPCPVAIAR</sequence>
<evidence type="ECO:0000313" key="3">
    <source>
        <dbReference type="EMBL" id="MBB5070014.1"/>
    </source>
</evidence>
<dbReference type="PANTHER" id="PTHR46268:SF6">
    <property type="entry name" value="UNIVERSAL STRESS PROTEIN UP12"/>
    <property type="match status" value="1"/>
</dbReference>
<proteinExistence type="inferred from homology"/>
<feature type="domain" description="UspA" evidence="2">
    <location>
        <begin position="155"/>
        <end position="292"/>
    </location>
</feature>
<dbReference type="EMBL" id="JACHIV010000001">
    <property type="protein sequence ID" value="MBB5070014.1"/>
    <property type="molecule type" value="Genomic_DNA"/>
</dbReference>
<dbReference type="InterPro" id="IPR014729">
    <property type="entry name" value="Rossmann-like_a/b/a_fold"/>
</dbReference>
<feature type="domain" description="UspA" evidence="2">
    <location>
        <begin position="4"/>
        <end position="145"/>
    </location>
</feature>
<accession>A0A840NEI0</accession>
<gene>
    <name evidence="3" type="ORF">BJ969_003102</name>
</gene>
<dbReference type="PRINTS" id="PR01438">
    <property type="entry name" value="UNVRSLSTRESS"/>
</dbReference>
<dbReference type="SUPFAM" id="SSF52402">
    <property type="entry name" value="Adenine nucleotide alpha hydrolases-like"/>
    <property type="match status" value="2"/>
</dbReference>
<comment type="similarity">
    <text evidence="1">Belongs to the universal stress protein A family.</text>
</comment>
<comment type="caution">
    <text evidence="3">The sequence shown here is derived from an EMBL/GenBank/DDBJ whole genome shotgun (WGS) entry which is preliminary data.</text>
</comment>
<dbReference type="Proteomes" id="UP000580474">
    <property type="component" value="Unassembled WGS sequence"/>
</dbReference>
<dbReference type="PANTHER" id="PTHR46268">
    <property type="entry name" value="STRESS RESPONSE PROTEIN NHAX"/>
    <property type="match status" value="1"/>
</dbReference>
<evidence type="ECO:0000259" key="2">
    <source>
        <dbReference type="Pfam" id="PF00582"/>
    </source>
</evidence>
<dbReference type="Gene3D" id="3.40.50.620">
    <property type="entry name" value="HUPs"/>
    <property type="match status" value="2"/>
</dbReference>
<reference evidence="3 4" key="1">
    <citation type="submission" date="2020-08" db="EMBL/GenBank/DDBJ databases">
        <title>Sequencing the genomes of 1000 actinobacteria strains.</title>
        <authorList>
            <person name="Klenk H.-P."/>
        </authorList>
    </citation>
    <scope>NUCLEOTIDE SEQUENCE [LARGE SCALE GENOMIC DNA]</scope>
    <source>
        <strain evidence="3 4">DSM 45582</strain>
    </source>
</reference>
<dbReference type="InterPro" id="IPR006015">
    <property type="entry name" value="Universal_stress_UspA"/>
</dbReference>
<evidence type="ECO:0000313" key="4">
    <source>
        <dbReference type="Proteomes" id="UP000580474"/>
    </source>
</evidence>
<dbReference type="Pfam" id="PF00582">
    <property type="entry name" value="Usp"/>
    <property type="match status" value="2"/>
</dbReference>
<organism evidence="3 4">
    <name type="scientific">Saccharopolyspora gloriosae</name>
    <dbReference type="NCBI Taxonomy" id="455344"/>
    <lineage>
        <taxon>Bacteria</taxon>
        <taxon>Bacillati</taxon>
        <taxon>Actinomycetota</taxon>
        <taxon>Actinomycetes</taxon>
        <taxon>Pseudonocardiales</taxon>
        <taxon>Pseudonocardiaceae</taxon>
        <taxon>Saccharopolyspora</taxon>
    </lineage>
</organism>
<evidence type="ECO:0000256" key="1">
    <source>
        <dbReference type="ARBA" id="ARBA00008791"/>
    </source>
</evidence>
<keyword evidence="4" id="KW-1185">Reference proteome</keyword>
<dbReference type="InterPro" id="IPR006016">
    <property type="entry name" value="UspA"/>
</dbReference>